<reference evidence="2 3" key="1">
    <citation type="submission" date="2018-01" db="EMBL/GenBank/DDBJ databases">
        <title>Complete genome sequence of Salinigranum rubrum GX10T, an extremely halophilic archaeon isolated from a marine solar saltern.</title>
        <authorList>
            <person name="Han S."/>
        </authorList>
    </citation>
    <scope>NUCLEOTIDE SEQUENCE [LARGE SCALE GENOMIC DNA]</scope>
    <source>
        <strain evidence="2 3">GX10</strain>
    </source>
</reference>
<feature type="region of interest" description="Disordered" evidence="1">
    <location>
        <begin position="29"/>
        <end position="72"/>
    </location>
</feature>
<dbReference type="Proteomes" id="UP000236584">
    <property type="component" value="Chromosome"/>
</dbReference>
<dbReference type="RefSeq" id="WP_103425996.1">
    <property type="nucleotide sequence ID" value="NZ_CP026309.1"/>
</dbReference>
<evidence type="ECO:0008006" key="4">
    <source>
        <dbReference type="Google" id="ProtNLM"/>
    </source>
</evidence>
<dbReference type="InterPro" id="IPR006311">
    <property type="entry name" value="TAT_signal"/>
</dbReference>
<organism evidence="2 3">
    <name type="scientific">Salinigranum rubrum</name>
    <dbReference type="NCBI Taxonomy" id="755307"/>
    <lineage>
        <taxon>Archaea</taxon>
        <taxon>Methanobacteriati</taxon>
        <taxon>Methanobacteriota</taxon>
        <taxon>Stenosarchaea group</taxon>
        <taxon>Halobacteria</taxon>
        <taxon>Halobacteriales</taxon>
        <taxon>Haloferacaceae</taxon>
        <taxon>Salinigranum</taxon>
    </lineage>
</organism>
<sequence>MSSLPFPSTLSRRHLLAAVAGSLAAVAGCTTRTPQSTSEPTARPPQSTSASTSPTPTPESPERSPTDSSTTVRRVTLDDAVVRKAVRYESVMGSGGVLAGEDEQYVVATVRAPRNLQPSSFSFEANGRSWSPGLPETAGAVNVAVAGLEGWPLGRNDFDAGRPALLAFTVPSPLSASNPRIRFDGGASGEAREWPLPAGERERLAAPAARFELDSLSVPESVSQGEPLSVSLSVTNVSNTAGRFLAALYWPTKLIADDDESHVLEREADAGETVTLSTDIDTAYTTNEAESIPLKLRGHVSAEREVRVENAGTPS</sequence>
<evidence type="ECO:0000256" key="1">
    <source>
        <dbReference type="SAM" id="MobiDB-lite"/>
    </source>
</evidence>
<accession>A0A2I8VK55</accession>
<dbReference type="GeneID" id="35592862"/>
<evidence type="ECO:0000313" key="3">
    <source>
        <dbReference type="Proteomes" id="UP000236584"/>
    </source>
</evidence>
<dbReference type="PROSITE" id="PS51318">
    <property type="entry name" value="TAT"/>
    <property type="match status" value="1"/>
</dbReference>
<dbReference type="OrthoDB" id="176205at2157"/>
<gene>
    <name evidence="2" type="ORF">C2R22_12185</name>
</gene>
<proteinExistence type="predicted"/>
<dbReference type="EMBL" id="CP026309">
    <property type="protein sequence ID" value="AUV82307.1"/>
    <property type="molecule type" value="Genomic_DNA"/>
</dbReference>
<feature type="compositionally biased region" description="Polar residues" evidence="1">
    <location>
        <begin position="30"/>
        <end position="39"/>
    </location>
</feature>
<evidence type="ECO:0000313" key="2">
    <source>
        <dbReference type="EMBL" id="AUV82307.1"/>
    </source>
</evidence>
<feature type="compositionally biased region" description="Low complexity" evidence="1">
    <location>
        <begin position="40"/>
        <end position="54"/>
    </location>
</feature>
<name>A0A2I8VK55_9EURY</name>
<protein>
    <recommendedName>
        <fullName evidence="4">CARDB domain-containing protein</fullName>
    </recommendedName>
</protein>
<keyword evidence="3" id="KW-1185">Reference proteome</keyword>
<dbReference type="AlphaFoldDB" id="A0A2I8VK55"/>
<dbReference type="KEGG" id="srub:C2R22_12185"/>